<feature type="region of interest" description="Disordered" evidence="1">
    <location>
        <begin position="1"/>
        <end position="26"/>
    </location>
</feature>
<organism evidence="2 3">
    <name type="scientific">Natronoglycomyces albus</name>
    <dbReference type="NCBI Taxonomy" id="2811108"/>
    <lineage>
        <taxon>Bacteria</taxon>
        <taxon>Bacillati</taxon>
        <taxon>Actinomycetota</taxon>
        <taxon>Actinomycetes</taxon>
        <taxon>Glycomycetales</taxon>
        <taxon>Glycomycetaceae</taxon>
        <taxon>Natronoglycomyces</taxon>
    </lineage>
</organism>
<dbReference type="EMBL" id="CP070496">
    <property type="protein sequence ID" value="QSB05660.1"/>
    <property type="molecule type" value="Genomic_DNA"/>
</dbReference>
<feature type="compositionally biased region" description="Basic and acidic residues" evidence="1">
    <location>
        <begin position="151"/>
        <end position="174"/>
    </location>
</feature>
<protein>
    <submittedName>
        <fullName evidence="2">Uncharacterized protein</fullName>
    </submittedName>
</protein>
<gene>
    <name evidence="2" type="ORF">JQS30_01650</name>
</gene>
<keyword evidence="3" id="KW-1185">Reference proteome</keyword>
<dbReference type="KEGG" id="nav:JQS30_01650"/>
<evidence type="ECO:0000256" key="1">
    <source>
        <dbReference type="SAM" id="MobiDB-lite"/>
    </source>
</evidence>
<evidence type="ECO:0000313" key="3">
    <source>
        <dbReference type="Proteomes" id="UP000662939"/>
    </source>
</evidence>
<name>A0A895XTT4_9ACTN</name>
<evidence type="ECO:0000313" key="2">
    <source>
        <dbReference type="EMBL" id="QSB05660.1"/>
    </source>
</evidence>
<dbReference type="RefSeq" id="WP_213171672.1">
    <property type="nucleotide sequence ID" value="NZ_CP070496.1"/>
</dbReference>
<dbReference type="AlphaFoldDB" id="A0A895XTT4"/>
<reference evidence="2" key="1">
    <citation type="submission" date="2021-02" db="EMBL/GenBank/DDBJ databases">
        <title>Natronoglycomyces albus gen. nov., sp. nov, a haloalkaliphilic actinobacterium from a soda solonchak soil.</title>
        <authorList>
            <person name="Sorokin D.Y."/>
            <person name="Khijniak T.V."/>
            <person name="Zakharycheva A.P."/>
            <person name="Boueva O.V."/>
            <person name="Ariskina E.V."/>
            <person name="Hahnke R.L."/>
            <person name="Bunk B."/>
            <person name="Sproer C."/>
            <person name="Schumann P."/>
            <person name="Evtushenko L.I."/>
            <person name="Kublanov I.V."/>
        </authorList>
    </citation>
    <scope>NUCLEOTIDE SEQUENCE</scope>
    <source>
        <strain evidence="2">DSM 106290</strain>
    </source>
</reference>
<proteinExistence type="predicted"/>
<dbReference type="Proteomes" id="UP000662939">
    <property type="component" value="Chromosome"/>
</dbReference>
<accession>A0A895XTT4</accession>
<sequence length="174" mass="19002">MMTREDHNSTNDTDDTQAKGRKLPGPVYAAAGLGDYTVEKIKEVPTALSKASEKLKVSEKFETASHRVKESTTKGFEKVRSIDSEQVKDGAREGWKKVAAASKAAGEATQRTYSNMRTRGEQRVGVDGVKIIDSVAEKVADAEDALDGDLVDEKKTKDNRARKQDRQAKDTDGA</sequence>
<feature type="region of interest" description="Disordered" evidence="1">
    <location>
        <begin position="143"/>
        <end position="174"/>
    </location>
</feature>